<evidence type="ECO:0000313" key="2">
    <source>
        <dbReference type="EMBL" id="KZL63187.1"/>
    </source>
</evidence>
<organism evidence="2 3">
    <name type="scientific">Colletotrichum incanum</name>
    <name type="common">Soybean anthracnose fungus</name>
    <dbReference type="NCBI Taxonomy" id="1573173"/>
    <lineage>
        <taxon>Eukaryota</taxon>
        <taxon>Fungi</taxon>
        <taxon>Dikarya</taxon>
        <taxon>Ascomycota</taxon>
        <taxon>Pezizomycotina</taxon>
        <taxon>Sordariomycetes</taxon>
        <taxon>Hypocreomycetidae</taxon>
        <taxon>Glomerellales</taxon>
        <taxon>Glomerellaceae</taxon>
        <taxon>Colletotrichum</taxon>
        <taxon>Colletotrichum spaethianum species complex</taxon>
    </lineage>
</organism>
<dbReference type="InterPro" id="IPR009057">
    <property type="entry name" value="Homeodomain-like_sf"/>
</dbReference>
<dbReference type="EMBL" id="LFIW01002857">
    <property type="protein sequence ID" value="KZL63187.1"/>
    <property type="molecule type" value="Genomic_DNA"/>
</dbReference>
<dbReference type="SUPFAM" id="SSF46689">
    <property type="entry name" value="Homeodomain-like"/>
    <property type="match status" value="1"/>
</dbReference>
<name>A0A166L7A9_COLIC</name>
<proteinExistence type="predicted"/>
<accession>A0A166L7A9</accession>
<keyword evidence="3" id="KW-1185">Reference proteome</keyword>
<sequence length="103" mass="12701">MRLERPDSEMPTRKPAHVGRRSRITTRMQKALCDRLIKQPYMYRCEMADFLYRHFETRISERSIGRALRSMGWTRKTIRRIAQQRDDDLRDHYLHRISQYQPY</sequence>
<feature type="compositionally biased region" description="Basic and acidic residues" evidence="1">
    <location>
        <begin position="1"/>
        <end position="12"/>
    </location>
</feature>
<feature type="region of interest" description="Disordered" evidence="1">
    <location>
        <begin position="1"/>
        <end position="22"/>
    </location>
</feature>
<reference evidence="2 3" key="1">
    <citation type="submission" date="2015-06" db="EMBL/GenBank/DDBJ databases">
        <title>Survival trade-offs in plant roots during colonization by closely related pathogenic and mutualistic fungi.</title>
        <authorList>
            <person name="Hacquard S."/>
            <person name="Kracher B."/>
            <person name="Hiruma K."/>
            <person name="Weinman A."/>
            <person name="Muench P."/>
            <person name="Garrido Oter R."/>
            <person name="Ver Loren van Themaat E."/>
            <person name="Dallerey J.-F."/>
            <person name="Damm U."/>
            <person name="Henrissat B."/>
            <person name="Lespinet O."/>
            <person name="Thon M."/>
            <person name="Kemen E."/>
            <person name="McHardy A.C."/>
            <person name="Schulze-Lefert P."/>
            <person name="O'Connell R.J."/>
        </authorList>
    </citation>
    <scope>NUCLEOTIDE SEQUENCE [LARGE SCALE GENOMIC DNA]</scope>
    <source>
        <strain evidence="2 3">MAFF 238704</strain>
    </source>
</reference>
<evidence type="ECO:0000313" key="3">
    <source>
        <dbReference type="Proteomes" id="UP000076584"/>
    </source>
</evidence>
<comment type="caution">
    <text evidence="2">The sequence shown here is derived from an EMBL/GenBank/DDBJ whole genome shotgun (WGS) entry which is preliminary data.</text>
</comment>
<evidence type="ECO:0000256" key="1">
    <source>
        <dbReference type="SAM" id="MobiDB-lite"/>
    </source>
</evidence>
<dbReference type="AlphaFoldDB" id="A0A166L7A9"/>
<dbReference type="STRING" id="1573173.A0A166L7A9"/>
<dbReference type="Proteomes" id="UP000076584">
    <property type="component" value="Unassembled WGS sequence"/>
</dbReference>
<gene>
    <name evidence="2" type="ORF">CI238_13592</name>
</gene>
<protein>
    <submittedName>
        <fullName evidence="2">Putative transposable element</fullName>
    </submittedName>
</protein>